<gene>
    <name evidence="1" type="primary">Lnpep_0</name>
    <name evidence="1" type="ORF">Anas_13053</name>
</gene>
<protein>
    <submittedName>
        <fullName evidence="1">Leucyl-cystinyl aminopeptidase</fullName>
    </submittedName>
</protein>
<dbReference type="AlphaFoldDB" id="A0A5N5T6L8"/>
<name>A0A5N5T6L8_9CRUS</name>
<dbReference type="OrthoDB" id="6383207at2759"/>
<organism evidence="1 2">
    <name type="scientific">Armadillidium nasatum</name>
    <dbReference type="NCBI Taxonomy" id="96803"/>
    <lineage>
        <taxon>Eukaryota</taxon>
        <taxon>Metazoa</taxon>
        <taxon>Ecdysozoa</taxon>
        <taxon>Arthropoda</taxon>
        <taxon>Crustacea</taxon>
        <taxon>Multicrustacea</taxon>
        <taxon>Malacostraca</taxon>
        <taxon>Eumalacostraca</taxon>
        <taxon>Peracarida</taxon>
        <taxon>Isopoda</taxon>
        <taxon>Oniscidea</taxon>
        <taxon>Crinocheta</taxon>
        <taxon>Armadillidiidae</taxon>
        <taxon>Armadillidium</taxon>
    </lineage>
</organism>
<dbReference type="GO" id="GO:0004177">
    <property type="term" value="F:aminopeptidase activity"/>
    <property type="evidence" value="ECO:0007669"/>
    <property type="project" value="UniProtKB-KW"/>
</dbReference>
<accession>A0A5N5T6L8</accession>
<dbReference type="EMBL" id="SEYY01008004">
    <property type="protein sequence ID" value="KAB7502294.1"/>
    <property type="molecule type" value="Genomic_DNA"/>
</dbReference>
<dbReference type="Proteomes" id="UP000326759">
    <property type="component" value="Unassembled WGS sequence"/>
</dbReference>
<proteinExistence type="predicted"/>
<comment type="caution">
    <text evidence="1">The sequence shown here is derived from an EMBL/GenBank/DDBJ whole genome shotgun (WGS) entry which is preliminary data.</text>
</comment>
<evidence type="ECO:0000313" key="1">
    <source>
        <dbReference type="EMBL" id="KAB7502294.1"/>
    </source>
</evidence>
<sequence>MEFQDCLNVWLYKQNLRDDKNSLTKYLMFKIEKDPLEPKVSILCCFQTENPHNGILKKSMQGRRYIFQCGERDRIQDLHEGLTTFYGYNMIYNACLDLGAELFPIYIQDIHDVPKSLIENGAFLNDLVKPGLYRAVHKIRDDLLILLSYKENLRINGFL</sequence>
<keyword evidence="1" id="KW-0031">Aminopeptidase</keyword>
<feature type="non-terminal residue" evidence="1">
    <location>
        <position position="159"/>
    </location>
</feature>
<evidence type="ECO:0000313" key="2">
    <source>
        <dbReference type="Proteomes" id="UP000326759"/>
    </source>
</evidence>
<keyword evidence="1" id="KW-0378">Hydrolase</keyword>
<keyword evidence="1" id="KW-0645">Protease</keyword>
<keyword evidence="2" id="KW-1185">Reference proteome</keyword>
<reference evidence="1 2" key="1">
    <citation type="journal article" date="2019" name="PLoS Biol.">
        <title>Sex chromosomes control vertical transmission of feminizing Wolbachia symbionts in an isopod.</title>
        <authorList>
            <person name="Becking T."/>
            <person name="Chebbi M.A."/>
            <person name="Giraud I."/>
            <person name="Moumen B."/>
            <person name="Laverre T."/>
            <person name="Caubet Y."/>
            <person name="Peccoud J."/>
            <person name="Gilbert C."/>
            <person name="Cordaux R."/>
        </authorList>
    </citation>
    <scope>NUCLEOTIDE SEQUENCE [LARGE SCALE GENOMIC DNA]</scope>
    <source>
        <strain evidence="1">ANa2</strain>
        <tissue evidence="1">Whole body excluding digestive tract and cuticle</tissue>
    </source>
</reference>